<dbReference type="Proteomes" id="UP000664480">
    <property type="component" value="Unassembled WGS sequence"/>
</dbReference>
<dbReference type="InterPro" id="IPR023393">
    <property type="entry name" value="START-like_dom_sf"/>
</dbReference>
<dbReference type="Gene3D" id="3.30.530.20">
    <property type="match status" value="1"/>
</dbReference>
<dbReference type="EMBL" id="JAFKCU010000003">
    <property type="protein sequence ID" value="MBN7816647.1"/>
    <property type="molecule type" value="Genomic_DNA"/>
</dbReference>
<evidence type="ECO:0008006" key="3">
    <source>
        <dbReference type="Google" id="ProtNLM"/>
    </source>
</evidence>
<organism evidence="1 2">
    <name type="scientific">Algoriphagus pacificus</name>
    <dbReference type="NCBI Taxonomy" id="2811234"/>
    <lineage>
        <taxon>Bacteria</taxon>
        <taxon>Pseudomonadati</taxon>
        <taxon>Bacteroidota</taxon>
        <taxon>Cytophagia</taxon>
        <taxon>Cytophagales</taxon>
        <taxon>Cyclobacteriaceae</taxon>
        <taxon>Algoriphagus</taxon>
    </lineage>
</organism>
<reference evidence="1 2" key="1">
    <citation type="submission" date="2021-03" db="EMBL/GenBank/DDBJ databases">
        <title>novel species isolated from a fishpond in China.</title>
        <authorList>
            <person name="Lu H."/>
            <person name="Cai Z."/>
        </authorList>
    </citation>
    <scope>NUCLEOTIDE SEQUENCE [LARGE SCALE GENOMIC DNA]</scope>
    <source>
        <strain evidence="1 2">YJ13C</strain>
    </source>
</reference>
<comment type="caution">
    <text evidence="1">The sequence shown here is derived from an EMBL/GenBank/DDBJ whole genome shotgun (WGS) entry which is preliminary data.</text>
</comment>
<evidence type="ECO:0000313" key="1">
    <source>
        <dbReference type="EMBL" id="MBN7816647.1"/>
    </source>
</evidence>
<dbReference type="SUPFAM" id="SSF55961">
    <property type="entry name" value="Bet v1-like"/>
    <property type="match status" value="1"/>
</dbReference>
<proteinExistence type="predicted"/>
<keyword evidence="2" id="KW-1185">Reference proteome</keyword>
<name>A0ABS3CHX8_9BACT</name>
<protein>
    <recommendedName>
        <fullName evidence="3">Activator of Hsp90 ATPase homolog 1-like protein</fullName>
    </recommendedName>
</protein>
<gene>
    <name evidence="1" type="ORF">J0A69_14455</name>
</gene>
<accession>A0ABS3CHX8</accession>
<dbReference type="RefSeq" id="WP_206587319.1">
    <property type="nucleotide sequence ID" value="NZ_JAFKCU010000003.1"/>
</dbReference>
<sequence length="155" mass="18074">MDTKTIQQEAQQKGNLEDFTYSFQSPKSSKEIYEMLLQLDKWWSGLYEETITGQSKKLGDEFDFQAGGGMHYTKQKLVELTPSKKVTWEVTDCNLQFVKKQDEWVGTQISFEIEDLGTNRRITFRHLGLTPKFECYGNCAGAWTEYMNELERKLS</sequence>
<evidence type="ECO:0000313" key="2">
    <source>
        <dbReference type="Proteomes" id="UP000664480"/>
    </source>
</evidence>